<dbReference type="InterPro" id="IPR052917">
    <property type="entry name" value="Stress-Dev_Protein"/>
</dbReference>
<dbReference type="EMBL" id="FRCY01000001">
    <property type="protein sequence ID" value="SHM30263.1"/>
    <property type="molecule type" value="Genomic_DNA"/>
</dbReference>
<organism evidence="2 3">
    <name type="scientific">Cyclobacterium lianum</name>
    <dbReference type="NCBI Taxonomy" id="388280"/>
    <lineage>
        <taxon>Bacteria</taxon>
        <taxon>Pseudomonadati</taxon>
        <taxon>Bacteroidota</taxon>
        <taxon>Cytophagia</taxon>
        <taxon>Cytophagales</taxon>
        <taxon>Cyclobacteriaceae</taxon>
        <taxon>Cyclobacterium</taxon>
    </lineage>
</organism>
<dbReference type="InterPro" id="IPR038725">
    <property type="entry name" value="YdaG_split_barrel_FMN-bd"/>
</dbReference>
<name>A0A1M7HPJ5_9BACT</name>
<sequence length="166" mass="18881">MSSPEHKKLIWNLIKDIKVGMLVTKTTETDESLRARPMSLVQDAYDGTLFFYTSKSDAKAFEIANDTDTCLTFSNPKDNVYVSLSGKGNITKDKELIDKYWNPFVAAWFENGKEDPDLAMLEIKIHKGEHWDSKNNKLVQLFEIAKSNLKPSETPDLGENEKFGTK</sequence>
<dbReference type="Proteomes" id="UP000184513">
    <property type="component" value="Unassembled WGS sequence"/>
</dbReference>
<accession>A0A1M7HPJ5</accession>
<dbReference type="STRING" id="388280.SAMN04488057_1011"/>
<dbReference type="PANTHER" id="PTHR34818:SF1">
    <property type="entry name" value="PROTEIN BLI-3"/>
    <property type="match status" value="1"/>
</dbReference>
<dbReference type="Pfam" id="PF16242">
    <property type="entry name" value="Pyrid_ox_like"/>
    <property type="match status" value="1"/>
</dbReference>
<feature type="domain" description="General stress protein FMN-binding split barrel" evidence="1">
    <location>
        <begin position="6"/>
        <end position="151"/>
    </location>
</feature>
<evidence type="ECO:0000259" key="1">
    <source>
        <dbReference type="Pfam" id="PF16242"/>
    </source>
</evidence>
<dbReference type="AlphaFoldDB" id="A0A1M7HPJ5"/>
<dbReference type="SUPFAM" id="SSF50475">
    <property type="entry name" value="FMN-binding split barrel"/>
    <property type="match status" value="1"/>
</dbReference>
<evidence type="ECO:0000313" key="2">
    <source>
        <dbReference type="EMBL" id="SHM30263.1"/>
    </source>
</evidence>
<proteinExistence type="predicted"/>
<dbReference type="InterPro" id="IPR012349">
    <property type="entry name" value="Split_barrel_FMN-bd"/>
</dbReference>
<dbReference type="PANTHER" id="PTHR34818">
    <property type="entry name" value="PROTEIN BLI-3"/>
    <property type="match status" value="1"/>
</dbReference>
<reference evidence="2 3" key="1">
    <citation type="submission" date="2016-11" db="EMBL/GenBank/DDBJ databases">
        <authorList>
            <person name="Jaros S."/>
            <person name="Januszkiewicz K."/>
            <person name="Wedrychowicz H."/>
        </authorList>
    </citation>
    <scope>NUCLEOTIDE SEQUENCE [LARGE SCALE GENOMIC DNA]</scope>
    <source>
        <strain evidence="2 3">CGMCC 1.6102</strain>
    </source>
</reference>
<dbReference type="RefSeq" id="WP_073089766.1">
    <property type="nucleotide sequence ID" value="NZ_FRCY01000001.1"/>
</dbReference>
<gene>
    <name evidence="2" type="ORF">SAMN04488057_1011</name>
</gene>
<keyword evidence="3" id="KW-1185">Reference proteome</keyword>
<evidence type="ECO:0000313" key="3">
    <source>
        <dbReference type="Proteomes" id="UP000184513"/>
    </source>
</evidence>
<protein>
    <submittedName>
        <fullName evidence="2">General stress protein 26</fullName>
    </submittedName>
</protein>
<dbReference type="Gene3D" id="2.30.110.10">
    <property type="entry name" value="Electron Transport, Fmn-binding Protein, Chain A"/>
    <property type="match status" value="1"/>
</dbReference>
<dbReference type="OrthoDB" id="1432662at2"/>